<dbReference type="PANTHER" id="PTHR23517">
    <property type="entry name" value="RESISTANCE PROTEIN MDTM, PUTATIVE-RELATED-RELATED"/>
    <property type="match status" value="1"/>
</dbReference>
<evidence type="ECO:0000256" key="2">
    <source>
        <dbReference type="ARBA" id="ARBA00022448"/>
    </source>
</evidence>
<sequence length="414" mass="41779">MVSLSSLFGDDADVLHSRNFQVLILANAMGPTGLALVSPLLHTLIGPFETTPANIGLLMSAFTAPGIVMIPLAGLLSDRYGRKPTIIAGLLIMGGAGGAIALTTEFHVVLGLRLLQGIGSAAVVPIVISSIGDLYEGTQEATAQGFRFTSSGLAQLSIPPAAGVLVGVAWQFPFLLYLFAIPAAVGTYLWFEEPTPRAAAATAAESTVDSDRPSLRGLLGSRRVQAMLLVRGLPGVLWVGFLTYNSIIVVEFIGGTPSEAGVLAAVASLSFAVAATQAGRVTALFDSRFYPLVAANVALGGGYAVVVLAGSLPVALAGIAVSGSGFGLILSIYRSIITGLPPAALRGGLVSLSEAFGRLTITAAPIVMGALVAALTPDLGFQGAVQAVGLATAVVVGGGSVLGLGIARAAPPVE</sequence>
<dbReference type="AlphaFoldDB" id="A0A9E7R2P1"/>
<feature type="transmembrane region" description="Helical" evidence="7">
    <location>
        <begin position="315"/>
        <end position="334"/>
    </location>
</feature>
<keyword evidence="2" id="KW-0813">Transport</keyword>
<dbReference type="KEGG" id="ssai:N0B31_20365"/>
<evidence type="ECO:0000256" key="1">
    <source>
        <dbReference type="ARBA" id="ARBA00004651"/>
    </source>
</evidence>
<proteinExistence type="predicted"/>
<feature type="transmembrane region" description="Helical" evidence="7">
    <location>
        <begin position="20"/>
        <end position="41"/>
    </location>
</feature>
<feature type="transmembrane region" description="Helical" evidence="7">
    <location>
        <begin position="228"/>
        <end position="254"/>
    </location>
</feature>
<gene>
    <name evidence="9" type="ORF">N0B31_20365</name>
</gene>
<feature type="transmembrane region" description="Helical" evidence="7">
    <location>
        <begin position="53"/>
        <end position="73"/>
    </location>
</feature>
<dbReference type="EMBL" id="CP104003">
    <property type="protein sequence ID" value="UWM54461.1"/>
    <property type="molecule type" value="Genomic_DNA"/>
</dbReference>
<feature type="transmembrane region" description="Helical" evidence="7">
    <location>
        <begin position="355"/>
        <end position="375"/>
    </location>
</feature>
<dbReference type="RefSeq" id="WP_260593481.1">
    <property type="nucleotide sequence ID" value="NZ_CP104003.1"/>
</dbReference>
<dbReference type="InterPro" id="IPR005829">
    <property type="entry name" value="Sugar_transporter_CS"/>
</dbReference>
<dbReference type="Proteomes" id="UP001057580">
    <property type="component" value="Chromosome"/>
</dbReference>
<evidence type="ECO:0000256" key="3">
    <source>
        <dbReference type="ARBA" id="ARBA00022475"/>
    </source>
</evidence>
<evidence type="ECO:0000313" key="10">
    <source>
        <dbReference type="Proteomes" id="UP001057580"/>
    </source>
</evidence>
<evidence type="ECO:0000256" key="5">
    <source>
        <dbReference type="ARBA" id="ARBA00022989"/>
    </source>
</evidence>
<dbReference type="InterPro" id="IPR050171">
    <property type="entry name" value="MFS_Transporters"/>
</dbReference>
<comment type="subcellular location">
    <subcellularLocation>
        <location evidence="1">Cell membrane</location>
        <topology evidence="1">Multi-pass membrane protein</topology>
    </subcellularLocation>
</comment>
<feature type="transmembrane region" description="Helical" evidence="7">
    <location>
        <begin position="174"/>
        <end position="191"/>
    </location>
</feature>
<dbReference type="PANTHER" id="PTHR23517:SF3">
    <property type="entry name" value="INTEGRAL MEMBRANE TRANSPORT PROTEIN"/>
    <property type="match status" value="1"/>
</dbReference>
<dbReference type="InterPro" id="IPR036259">
    <property type="entry name" value="MFS_trans_sf"/>
</dbReference>
<keyword evidence="3" id="KW-1003">Cell membrane</keyword>
<keyword evidence="5 7" id="KW-1133">Transmembrane helix</keyword>
<dbReference type="SUPFAM" id="SSF103473">
    <property type="entry name" value="MFS general substrate transporter"/>
    <property type="match status" value="1"/>
</dbReference>
<evidence type="ECO:0000256" key="7">
    <source>
        <dbReference type="SAM" id="Phobius"/>
    </source>
</evidence>
<keyword evidence="10" id="KW-1185">Reference proteome</keyword>
<feature type="domain" description="Major facilitator superfamily (MFS) profile" evidence="8">
    <location>
        <begin position="19"/>
        <end position="414"/>
    </location>
</feature>
<feature type="transmembrane region" description="Helical" evidence="7">
    <location>
        <begin position="85"/>
        <end position="102"/>
    </location>
</feature>
<keyword evidence="4 7" id="KW-0812">Transmembrane</keyword>
<keyword evidence="6 7" id="KW-0472">Membrane</keyword>
<dbReference type="GO" id="GO:0022857">
    <property type="term" value="F:transmembrane transporter activity"/>
    <property type="evidence" value="ECO:0007669"/>
    <property type="project" value="InterPro"/>
</dbReference>
<dbReference type="GO" id="GO:0005886">
    <property type="term" value="C:plasma membrane"/>
    <property type="evidence" value="ECO:0007669"/>
    <property type="project" value="UniProtKB-SubCell"/>
</dbReference>
<name>A0A9E7R2P1_9EURY</name>
<dbReference type="GeneID" id="74944829"/>
<accession>A0A9E7R2P1</accession>
<evidence type="ECO:0000256" key="6">
    <source>
        <dbReference type="ARBA" id="ARBA00023136"/>
    </source>
</evidence>
<evidence type="ECO:0000256" key="4">
    <source>
        <dbReference type="ARBA" id="ARBA00022692"/>
    </source>
</evidence>
<dbReference type="InterPro" id="IPR011701">
    <property type="entry name" value="MFS"/>
</dbReference>
<dbReference type="Gene3D" id="1.20.1250.20">
    <property type="entry name" value="MFS general substrate transporter like domains"/>
    <property type="match status" value="1"/>
</dbReference>
<evidence type="ECO:0000313" key="9">
    <source>
        <dbReference type="EMBL" id="UWM54461.1"/>
    </source>
</evidence>
<feature type="transmembrane region" description="Helical" evidence="7">
    <location>
        <begin position="260"/>
        <end position="277"/>
    </location>
</feature>
<evidence type="ECO:0000259" key="8">
    <source>
        <dbReference type="PROSITE" id="PS50850"/>
    </source>
</evidence>
<feature type="transmembrane region" description="Helical" evidence="7">
    <location>
        <begin position="114"/>
        <end position="132"/>
    </location>
</feature>
<dbReference type="Pfam" id="PF07690">
    <property type="entry name" value="MFS_1"/>
    <property type="match status" value="1"/>
</dbReference>
<organism evidence="9 10">
    <name type="scientific">Salinirubellus salinus</name>
    <dbReference type="NCBI Taxonomy" id="1364945"/>
    <lineage>
        <taxon>Archaea</taxon>
        <taxon>Methanobacteriati</taxon>
        <taxon>Methanobacteriota</taxon>
        <taxon>Stenosarchaea group</taxon>
        <taxon>Halobacteria</taxon>
        <taxon>Halobacteriales</taxon>
        <taxon>Natronomonadaceae</taxon>
        <taxon>Salinirubellus</taxon>
    </lineage>
</organism>
<feature type="transmembrane region" description="Helical" evidence="7">
    <location>
        <begin position="289"/>
        <end position="309"/>
    </location>
</feature>
<dbReference type="PROSITE" id="PS50850">
    <property type="entry name" value="MFS"/>
    <property type="match status" value="1"/>
</dbReference>
<dbReference type="InterPro" id="IPR020846">
    <property type="entry name" value="MFS_dom"/>
</dbReference>
<protein>
    <submittedName>
        <fullName evidence="9">MFS transporter</fullName>
    </submittedName>
</protein>
<reference evidence="9" key="1">
    <citation type="submission" date="2022-09" db="EMBL/GenBank/DDBJ databases">
        <title>Diverse halophilic archaea isolated from saline environments.</title>
        <authorList>
            <person name="Cui H.-L."/>
        </authorList>
    </citation>
    <scope>NUCLEOTIDE SEQUENCE</scope>
    <source>
        <strain evidence="9">ZS-35-S2</strain>
    </source>
</reference>
<feature type="transmembrane region" description="Helical" evidence="7">
    <location>
        <begin position="387"/>
        <end position="407"/>
    </location>
</feature>
<dbReference type="PROSITE" id="PS00216">
    <property type="entry name" value="SUGAR_TRANSPORT_1"/>
    <property type="match status" value="1"/>
</dbReference>